<organism evidence="1 2">
    <name type="scientific">Dyella tabacisoli</name>
    <dbReference type="NCBI Taxonomy" id="2282381"/>
    <lineage>
        <taxon>Bacteria</taxon>
        <taxon>Pseudomonadati</taxon>
        <taxon>Pseudomonadota</taxon>
        <taxon>Gammaproteobacteria</taxon>
        <taxon>Lysobacterales</taxon>
        <taxon>Rhodanobacteraceae</taxon>
        <taxon>Dyella</taxon>
    </lineage>
</organism>
<dbReference type="RefSeq" id="WP_114844044.1">
    <property type="nucleotide sequence ID" value="NZ_JBHSPE010000001.1"/>
</dbReference>
<dbReference type="InterPro" id="IPR039366">
    <property type="entry name" value="Pilotin"/>
</dbReference>
<proteinExistence type="predicted"/>
<dbReference type="AlphaFoldDB" id="A0A369UTL0"/>
<dbReference type="Pfam" id="PF09619">
    <property type="entry name" value="YscW"/>
    <property type="match status" value="1"/>
</dbReference>
<evidence type="ECO:0000313" key="2">
    <source>
        <dbReference type="Proteomes" id="UP000253782"/>
    </source>
</evidence>
<dbReference type="PANTHER" id="PTHR38013:SF1">
    <property type="entry name" value="GLYCOPROTEIN_POLYSACCHARIDE METABOLISM"/>
    <property type="match status" value="1"/>
</dbReference>
<dbReference type="PROSITE" id="PS51257">
    <property type="entry name" value="PROKAR_LIPOPROTEIN"/>
    <property type="match status" value="1"/>
</dbReference>
<evidence type="ECO:0008006" key="3">
    <source>
        <dbReference type="Google" id="ProtNLM"/>
    </source>
</evidence>
<gene>
    <name evidence="1" type="ORF">DVJ77_03510</name>
</gene>
<dbReference type="PANTHER" id="PTHR38013">
    <property type="entry name" value="GLYCOPROTEIN/POLYSACCHARIDE METABOLISM"/>
    <property type="match status" value="1"/>
</dbReference>
<evidence type="ECO:0000313" key="1">
    <source>
        <dbReference type="EMBL" id="RDD83653.1"/>
    </source>
</evidence>
<keyword evidence="2" id="KW-1185">Reference proteome</keyword>
<sequence length="144" mass="15619">MRIRYVVLVVALFSLTACMSWFGGHKSNAPSHQALMRSLTGQVEYNLSQPVPADAWLEVTLADVSRMDAPSRVIAQERIAPAGTSPVEFLLSYDPTDLKQGVDFAVSARLQQGDKLLAINDERVSVLGRSGQSGPLRVVLKAVP</sequence>
<dbReference type="OrthoDB" id="5348860at2"/>
<dbReference type="Proteomes" id="UP000253782">
    <property type="component" value="Unassembled WGS sequence"/>
</dbReference>
<protein>
    <recommendedName>
        <fullName evidence="3">Lipoprotein</fullName>
    </recommendedName>
</protein>
<dbReference type="EMBL" id="QQAH01000001">
    <property type="protein sequence ID" value="RDD83653.1"/>
    <property type="molecule type" value="Genomic_DNA"/>
</dbReference>
<comment type="caution">
    <text evidence="1">The sequence shown here is derived from an EMBL/GenBank/DDBJ whole genome shotgun (WGS) entry which is preliminary data.</text>
</comment>
<dbReference type="InterPro" id="IPR053196">
    <property type="entry name" value="Lipoprotein_YbaY-like"/>
</dbReference>
<reference evidence="1 2" key="1">
    <citation type="submission" date="2018-07" db="EMBL/GenBank/DDBJ databases">
        <title>Dyella tabacisoli L4-6T, whole genome shotgun sequence.</title>
        <authorList>
            <person name="Zhou X.-K."/>
            <person name="Li W.-J."/>
            <person name="Duan Y.-Q."/>
        </authorList>
    </citation>
    <scope>NUCLEOTIDE SEQUENCE [LARGE SCALE GENOMIC DNA]</scope>
    <source>
        <strain evidence="1 2">L4-6</strain>
    </source>
</reference>
<name>A0A369UTL0_9GAMM</name>
<accession>A0A369UTL0</accession>